<name>A0A1V8T587_9PEZI</name>
<evidence type="ECO:0000313" key="11">
    <source>
        <dbReference type="Proteomes" id="UP000192596"/>
    </source>
</evidence>
<dbReference type="InterPro" id="IPR018067">
    <property type="entry name" value="PP2A_PR55_CS"/>
</dbReference>
<proteinExistence type="inferred from homology"/>
<evidence type="ECO:0000256" key="8">
    <source>
        <dbReference type="SAM" id="MobiDB-lite"/>
    </source>
</evidence>
<dbReference type="InParanoid" id="A0A1V8T587"/>
<dbReference type="OrthoDB" id="6274823at2759"/>
<evidence type="ECO:0000256" key="7">
    <source>
        <dbReference type="RuleBase" id="RU331113"/>
    </source>
</evidence>
<gene>
    <name evidence="10" type="ORF">B0A48_08921</name>
</gene>
<dbReference type="InterPro" id="IPR000009">
    <property type="entry name" value="PP2A_PR55"/>
</dbReference>
<feature type="transmembrane region" description="Helical" evidence="9">
    <location>
        <begin position="30"/>
        <end position="53"/>
    </location>
</feature>
<evidence type="ECO:0000256" key="5">
    <source>
        <dbReference type="ARBA" id="ARBA00055525"/>
    </source>
</evidence>
<dbReference type="FunCoup" id="A0A1V8T587">
    <property type="interactions" value="1360"/>
</dbReference>
<feature type="region of interest" description="Disordered" evidence="8">
    <location>
        <begin position="558"/>
        <end position="595"/>
    </location>
</feature>
<reference evidence="11" key="1">
    <citation type="submission" date="2017-03" db="EMBL/GenBank/DDBJ databases">
        <title>Genomes of endolithic fungi from Antarctica.</title>
        <authorList>
            <person name="Coleine C."/>
            <person name="Masonjones S."/>
            <person name="Stajich J.E."/>
        </authorList>
    </citation>
    <scope>NUCLEOTIDE SEQUENCE [LARGE SCALE GENOMIC DNA]</scope>
    <source>
        <strain evidence="11">CCFEE 5527</strain>
    </source>
</reference>
<accession>A0A1V8T587</accession>
<dbReference type="PANTHER" id="PTHR11871">
    <property type="entry name" value="PROTEIN PHOSPHATASE PP2A REGULATORY SUBUNIT B"/>
    <property type="match status" value="1"/>
</dbReference>
<dbReference type="FunFam" id="2.130.10.10:FF:000189">
    <property type="entry name" value="Protein phosphatase PP2A regulatory subunit B"/>
    <property type="match status" value="1"/>
</dbReference>
<organism evidence="10 11">
    <name type="scientific">Cryoendolithus antarcticus</name>
    <dbReference type="NCBI Taxonomy" id="1507870"/>
    <lineage>
        <taxon>Eukaryota</taxon>
        <taxon>Fungi</taxon>
        <taxon>Dikarya</taxon>
        <taxon>Ascomycota</taxon>
        <taxon>Pezizomycotina</taxon>
        <taxon>Dothideomycetes</taxon>
        <taxon>Dothideomycetidae</taxon>
        <taxon>Cladosporiales</taxon>
        <taxon>Cladosporiaceae</taxon>
        <taxon>Cryoendolithus</taxon>
    </lineage>
</organism>
<comment type="caution">
    <text evidence="10">The sequence shown here is derived from an EMBL/GenBank/DDBJ whole genome shotgun (WGS) entry which is preliminary data.</text>
</comment>
<dbReference type="GO" id="GO:0000159">
    <property type="term" value="C:protein phosphatase type 2A complex"/>
    <property type="evidence" value="ECO:0007669"/>
    <property type="project" value="UniProtKB-UniRule"/>
</dbReference>
<sequence>MTAPAQTSSAAPFDSFSQNEAQPISLSRQAIIWIVVIACIVIAALIAVTALLCRCRRKSKSTSRGYSVNDSRNNYKAWNPNGPLPAPPVHDLPTVPRYGGYGEPTPLSKAAVRPAGSAIMEPMVVEDAGEGSGFQRKARGAAGGRYYSGKMVDTSESGAQPTWKFTQCFGDKGDVEDITEADIISTVEFDQTGNYLATGDKGGRVVLFERNETKKTCEYKFHTEFQSHEPEFDYLKSLEIEEKINKIKWCRRQNASHYLLSTNDKTIKLWKVFEKSLKVVAENNLSSELTPGGAIGANGGGPVRYPHQHFRSAADLKFPRMTHHDTVVAAVPRRVYANAHAYHINSISVNSDGETFISSDDLRINLWNLNIQDQSFNIVDIKPANMEELTEVITAAEFHPTSCNWFMYASSKGTIKLADMRQKALCDEHAKQFEQEEDPSSRSFFSEIISSISDVRFSHDGRYILSRDYLTVKIWDVNMERQPVKTIPIHEHLRPRLCDTYENDSIFDKFEVVFSGDAKNVMTGSYNNNFMIYPSEEGKDTEVVLQADKSAFKAKKVGIPTPMNAGTSPGAKDGKKSRGSSPAGGAQRMRKETDADQIDFNKKILHMSWHPQEDSIAIAATNNLFVFSAL</sequence>
<dbReference type="PROSITE" id="PS01025">
    <property type="entry name" value="PR55_2"/>
    <property type="match status" value="1"/>
</dbReference>
<dbReference type="GO" id="GO:0010972">
    <property type="term" value="P:negative regulation of G2/M transition of mitotic cell cycle"/>
    <property type="evidence" value="ECO:0007669"/>
    <property type="project" value="UniProtKB-ARBA"/>
</dbReference>
<evidence type="ECO:0000256" key="6">
    <source>
        <dbReference type="ARBA" id="ARBA00067298"/>
    </source>
</evidence>
<evidence type="ECO:0000256" key="1">
    <source>
        <dbReference type="ARBA" id="ARBA00008259"/>
    </source>
</evidence>
<keyword evidence="9" id="KW-0472">Membrane</keyword>
<protein>
    <recommendedName>
        <fullName evidence="6 7">Protein phosphatase PP2A regulatory subunit B</fullName>
    </recommendedName>
</protein>
<evidence type="ECO:0000256" key="2">
    <source>
        <dbReference type="ARBA" id="ARBA00022553"/>
    </source>
</evidence>
<dbReference type="FunFam" id="2.130.10.10:FF:000174">
    <property type="entry name" value="Protein phosphatase PP2A regulatory subunit B"/>
    <property type="match status" value="1"/>
</dbReference>
<evidence type="ECO:0000256" key="9">
    <source>
        <dbReference type="SAM" id="Phobius"/>
    </source>
</evidence>
<keyword evidence="9" id="KW-1133">Transmembrane helix</keyword>
<dbReference type="GO" id="GO:0019888">
    <property type="term" value="F:protein phosphatase regulator activity"/>
    <property type="evidence" value="ECO:0007669"/>
    <property type="project" value="InterPro"/>
</dbReference>
<dbReference type="InterPro" id="IPR001680">
    <property type="entry name" value="WD40_rpt"/>
</dbReference>
<comment type="function">
    <text evidence="5">Phosphatase 2A affects a variety of biological processes in the cell such as transcription, cell cycle progression and cellular morphogenesis, and provides an initial identification of critical substrates for this phosphatase. The regulatory subunit may direct the catalytic subunit to distinct, albeit overlapping, subsets of substrates.</text>
</comment>
<evidence type="ECO:0000313" key="10">
    <source>
        <dbReference type="EMBL" id="OQO06332.1"/>
    </source>
</evidence>
<keyword evidence="3 7" id="KW-0853">WD repeat</keyword>
<keyword evidence="2" id="KW-0597">Phosphoprotein</keyword>
<dbReference type="STRING" id="1507870.A0A1V8T587"/>
<dbReference type="GO" id="GO:1902531">
    <property type="term" value="P:regulation of intracellular signal transduction"/>
    <property type="evidence" value="ECO:0007669"/>
    <property type="project" value="UniProtKB-ARBA"/>
</dbReference>
<keyword evidence="9" id="KW-0812">Transmembrane</keyword>
<keyword evidence="4 7" id="KW-0677">Repeat</keyword>
<dbReference type="Gene3D" id="2.130.10.10">
    <property type="entry name" value="YVTN repeat-like/Quinoprotein amine dehydrogenase"/>
    <property type="match status" value="2"/>
</dbReference>
<dbReference type="PROSITE" id="PS01024">
    <property type="entry name" value="PR55_1"/>
    <property type="match status" value="1"/>
</dbReference>
<keyword evidence="11" id="KW-1185">Reference proteome</keyword>
<dbReference type="SUPFAM" id="SSF50978">
    <property type="entry name" value="WD40 repeat-like"/>
    <property type="match status" value="1"/>
</dbReference>
<dbReference type="Pfam" id="PF00400">
    <property type="entry name" value="WD40"/>
    <property type="match status" value="2"/>
</dbReference>
<dbReference type="InterPro" id="IPR015943">
    <property type="entry name" value="WD40/YVTN_repeat-like_dom_sf"/>
</dbReference>
<dbReference type="InterPro" id="IPR036322">
    <property type="entry name" value="WD40_repeat_dom_sf"/>
</dbReference>
<dbReference type="Proteomes" id="UP000192596">
    <property type="component" value="Unassembled WGS sequence"/>
</dbReference>
<comment type="similarity">
    <text evidence="1 7">Belongs to the phosphatase 2A regulatory subunit B family.</text>
</comment>
<dbReference type="AlphaFoldDB" id="A0A1V8T587"/>
<dbReference type="SMART" id="SM00320">
    <property type="entry name" value="WD40"/>
    <property type="match status" value="6"/>
</dbReference>
<evidence type="ECO:0000256" key="4">
    <source>
        <dbReference type="ARBA" id="ARBA00022737"/>
    </source>
</evidence>
<dbReference type="PRINTS" id="PR00600">
    <property type="entry name" value="PP2APR55"/>
</dbReference>
<evidence type="ECO:0000256" key="3">
    <source>
        <dbReference type="ARBA" id="ARBA00022574"/>
    </source>
</evidence>
<dbReference type="EMBL" id="NAJO01000017">
    <property type="protein sequence ID" value="OQO06332.1"/>
    <property type="molecule type" value="Genomic_DNA"/>
</dbReference>